<dbReference type="InterPro" id="IPR052155">
    <property type="entry name" value="Biofilm_reg_signaling"/>
</dbReference>
<dbReference type="Proteomes" id="UP000683575">
    <property type="component" value="Chromosome"/>
</dbReference>
<dbReference type="InterPro" id="IPR001633">
    <property type="entry name" value="EAL_dom"/>
</dbReference>
<dbReference type="CDD" id="cd01949">
    <property type="entry name" value="GGDEF"/>
    <property type="match status" value="1"/>
</dbReference>
<feature type="domain" description="EAL" evidence="1">
    <location>
        <begin position="394"/>
        <end position="647"/>
    </location>
</feature>
<dbReference type="PROSITE" id="PS50887">
    <property type="entry name" value="GGDEF"/>
    <property type="match status" value="1"/>
</dbReference>
<dbReference type="RefSeq" id="WP_216940679.1">
    <property type="nucleotide sequence ID" value="NZ_CP077062.1"/>
</dbReference>
<organism evidence="3 4">
    <name type="scientific">Nocardioides panacis</name>
    <dbReference type="NCBI Taxonomy" id="2849501"/>
    <lineage>
        <taxon>Bacteria</taxon>
        <taxon>Bacillati</taxon>
        <taxon>Actinomycetota</taxon>
        <taxon>Actinomycetes</taxon>
        <taxon>Propionibacteriales</taxon>
        <taxon>Nocardioidaceae</taxon>
        <taxon>Nocardioides</taxon>
    </lineage>
</organism>
<dbReference type="EMBL" id="CP077062">
    <property type="protein sequence ID" value="QWZ08833.1"/>
    <property type="molecule type" value="Genomic_DNA"/>
</dbReference>
<reference evidence="3" key="1">
    <citation type="submission" date="2021-06" db="EMBL/GenBank/DDBJ databases">
        <title>Complete genome sequence of Nocardioides sp. G188.</title>
        <authorList>
            <person name="Im W.-T."/>
        </authorList>
    </citation>
    <scope>NUCLEOTIDE SEQUENCE</scope>
    <source>
        <strain evidence="3">G188</strain>
    </source>
</reference>
<dbReference type="InterPro" id="IPR000160">
    <property type="entry name" value="GGDEF_dom"/>
</dbReference>
<evidence type="ECO:0000259" key="2">
    <source>
        <dbReference type="PROSITE" id="PS50887"/>
    </source>
</evidence>
<keyword evidence="4" id="KW-1185">Reference proteome</keyword>
<protein>
    <submittedName>
        <fullName evidence="3">EAL domain-containing protein</fullName>
    </submittedName>
</protein>
<dbReference type="SMART" id="SM00052">
    <property type="entry name" value="EAL"/>
    <property type="match status" value="1"/>
</dbReference>
<evidence type="ECO:0000313" key="3">
    <source>
        <dbReference type="EMBL" id="QWZ08833.1"/>
    </source>
</evidence>
<dbReference type="CDD" id="cd01948">
    <property type="entry name" value="EAL"/>
    <property type="match status" value="1"/>
</dbReference>
<name>A0A975SZG9_9ACTN</name>
<proteinExistence type="predicted"/>
<gene>
    <name evidence="3" type="ORF">KRR39_02980</name>
</gene>
<dbReference type="AlphaFoldDB" id="A0A975SZG9"/>
<evidence type="ECO:0000313" key="4">
    <source>
        <dbReference type="Proteomes" id="UP000683575"/>
    </source>
</evidence>
<dbReference type="PANTHER" id="PTHR44757:SF2">
    <property type="entry name" value="BIOFILM ARCHITECTURE MAINTENANCE PROTEIN MBAA"/>
    <property type="match status" value="1"/>
</dbReference>
<evidence type="ECO:0000259" key="1">
    <source>
        <dbReference type="PROSITE" id="PS50883"/>
    </source>
</evidence>
<feature type="domain" description="GGDEF" evidence="2">
    <location>
        <begin position="253"/>
        <end position="385"/>
    </location>
</feature>
<dbReference type="NCBIfam" id="TIGR00254">
    <property type="entry name" value="GGDEF"/>
    <property type="match status" value="1"/>
</dbReference>
<sequence length="662" mass="71596">MTSRRRRRTGTSLFAVYALASLVPVTVLGAVLMRGYHDDGLSHALDQGKAQAAVIEQMAIAPALSGADLSEGLSGEERARLQSATDLAIFHGSVVRLRLLSFRGTVSYSDDGSILGALPVRDPSFRAAAAGRIDARIVDAGPQFSAAAIRVVQPVVAESSGRAIGVLEVYLPYDAIAAKVEADTRGTMTRLGVGLIGLYAVLALISWWTTRALRRHAADHEHQALHDPLTGLPNRELFRRVAEESLVQGRAGDRGALVLVDLDHFKEVNDTLGHHAGDELLKIVGQRLSESLRTDDTVARLGGDEFGMVLPHGADRDATVALLSRVREELSREVTLDGATLSVEASFGVCFYPDDADSVEGLLQHADAAMYRGKHVPTGVVVYEPAATRPASDALVMQRELRRALESDELVLHYQPKIELSTGRVTSVEALVRWQHPERGLLPPAAFLPVAERSELIEPLTRWVLRRALHDYAAWTAAGHDWTVAVNVSARNLSSLQFVDSVRDILRQAEVLPHRLHLEITETALAFDSDVAGQVVDALAREGISMSVDDFGIGFTGLSQLRTLDVTEIKIDRTFVADLMGNEHDRAIVRSVIELAHRLGCVVTAEGVETQDVADWLVASACDHAQGYLWLRPAPWTQIEDGAGAPAGSDVPLVGAAERTTV</sequence>
<dbReference type="PROSITE" id="PS50883">
    <property type="entry name" value="EAL"/>
    <property type="match status" value="1"/>
</dbReference>
<dbReference type="Pfam" id="PF00990">
    <property type="entry name" value="GGDEF"/>
    <property type="match status" value="1"/>
</dbReference>
<accession>A0A975SZG9</accession>
<dbReference type="KEGG" id="nps:KRR39_02980"/>
<dbReference type="PANTHER" id="PTHR44757">
    <property type="entry name" value="DIGUANYLATE CYCLASE DGCP"/>
    <property type="match status" value="1"/>
</dbReference>
<dbReference type="SMART" id="SM00267">
    <property type="entry name" value="GGDEF"/>
    <property type="match status" value="1"/>
</dbReference>
<dbReference type="Pfam" id="PF00563">
    <property type="entry name" value="EAL"/>
    <property type="match status" value="1"/>
</dbReference>